<evidence type="ECO:0000256" key="1">
    <source>
        <dbReference type="SAM" id="MobiDB-lite"/>
    </source>
</evidence>
<gene>
    <name evidence="3" type="ORF">LJ755_13010</name>
    <name evidence="4" type="ORF">MUK71_01995</name>
</gene>
<sequence>MGKGEEDELNPQAEGNISADPPKKPSRSWKSNLAFWGILPTFAVLFLALTVGPFVINSYDDDHRVRMECTVTDAEGGTYSGAGRNVGSRPELIIRTSDCGTLTLIHTSGQAANDEMASELAQGGRFEFELGQATRTLMGFFDVIGMKPVVSSYEKVD</sequence>
<evidence type="ECO:0000313" key="5">
    <source>
        <dbReference type="Proteomes" id="UP000829758"/>
    </source>
</evidence>
<evidence type="ECO:0000313" key="6">
    <source>
        <dbReference type="Proteomes" id="UP001155145"/>
    </source>
</evidence>
<accession>A0A9X1M9R3</accession>
<keyword evidence="5" id="KW-1185">Reference proteome</keyword>
<keyword evidence="2" id="KW-0472">Membrane</keyword>
<evidence type="ECO:0000313" key="4">
    <source>
        <dbReference type="EMBL" id="UON92451.1"/>
    </source>
</evidence>
<dbReference type="AlphaFoldDB" id="A0A9X1M9R3"/>
<dbReference type="EMBL" id="JAJFZT010000008">
    <property type="protein sequence ID" value="MCC3273646.1"/>
    <property type="molecule type" value="Genomic_DNA"/>
</dbReference>
<keyword evidence="2" id="KW-0812">Transmembrane</keyword>
<protein>
    <submittedName>
        <fullName evidence="3">Uncharacterized protein</fullName>
    </submittedName>
</protein>
<reference evidence="3" key="1">
    <citation type="submission" date="2021-10" db="EMBL/GenBank/DDBJ databases">
        <title>Novel species in genus Arthrobacter.</title>
        <authorList>
            <person name="Liu Y."/>
        </authorList>
    </citation>
    <scope>NUCLEOTIDE SEQUENCE</scope>
    <source>
        <strain evidence="3">Zg-Y462</strain>
        <strain evidence="5">zg-Y462</strain>
    </source>
</reference>
<dbReference type="EMBL" id="CP094984">
    <property type="protein sequence ID" value="UON92451.1"/>
    <property type="molecule type" value="Genomic_DNA"/>
</dbReference>
<dbReference type="Proteomes" id="UP000829758">
    <property type="component" value="Chromosome"/>
</dbReference>
<feature type="transmembrane region" description="Helical" evidence="2">
    <location>
        <begin position="33"/>
        <end position="56"/>
    </location>
</feature>
<name>A0A9X1M9R3_9MICC</name>
<evidence type="ECO:0000313" key="3">
    <source>
        <dbReference type="EMBL" id="MCC3273646.1"/>
    </source>
</evidence>
<feature type="region of interest" description="Disordered" evidence="1">
    <location>
        <begin position="1"/>
        <end position="26"/>
    </location>
</feature>
<organism evidence="3 6">
    <name type="scientific">Arthrobacter zhangbolii</name>
    <dbReference type="NCBI Taxonomy" id="2886936"/>
    <lineage>
        <taxon>Bacteria</taxon>
        <taxon>Bacillati</taxon>
        <taxon>Actinomycetota</taxon>
        <taxon>Actinomycetes</taxon>
        <taxon>Micrococcales</taxon>
        <taxon>Micrococcaceae</taxon>
        <taxon>Arthrobacter</taxon>
    </lineage>
</organism>
<dbReference type="RefSeq" id="WP_227905000.1">
    <property type="nucleotide sequence ID" value="NZ_CP094984.1"/>
</dbReference>
<keyword evidence="2" id="KW-1133">Transmembrane helix</keyword>
<dbReference type="Proteomes" id="UP001155145">
    <property type="component" value="Unassembled WGS sequence"/>
</dbReference>
<proteinExistence type="predicted"/>
<evidence type="ECO:0000256" key="2">
    <source>
        <dbReference type="SAM" id="Phobius"/>
    </source>
</evidence>